<evidence type="ECO:0000313" key="2">
    <source>
        <dbReference type="EMBL" id="MBK7417460.1"/>
    </source>
</evidence>
<dbReference type="Proteomes" id="UP000739411">
    <property type="component" value="Unassembled WGS sequence"/>
</dbReference>
<dbReference type="EMBL" id="JADJMS010000052">
    <property type="protein sequence ID" value="MBK7417460.1"/>
    <property type="molecule type" value="Genomic_DNA"/>
</dbReference>
<name>A0A935K1M5_9RHOO</name>
<evidence type="ECO:0000256" key="1">
    <source>
        <dbReference type="SAM" id="SignalP"/>
    </source>
</evidence>
<organism evidence="2 3">
    <name type="scientific">Candidatus Dechloromonas phosphorivorans</name>
    <dbReference type="NCBI Taxonomy" id="2899244"/>
    <lineage>
        <taxon>Bacteria</taxon>
        <taxon>Pseudomonadati</taxon>
        <taxon>Pseudomonadota</taxon>
        <taxon>Betaproteobacteria</taxon>
        <taxon>Rhodocyclales</taxon>
        <taxon>Azonexaceae</taxon>
        <taxon>Dechloromonas</taxon>
    </lineage>
</organism>
<reference evidence="2 3" key="1">
    <citation type="submission" date="2020-10" db="EMBL/GenBank/DDBJ databases">
        <title>Connecting structure to function with the recovery of over 1000 high-quality activated sludge metagenome-assembled genomes encoding full-length rRNA genes using long-read sequencing.</title>
        <authorList>
            <person name="Singleton C.M."/>
            <person name="Petriglieri F."/>
            <person name="Kristensen J.M."/>
            <person name="Kirkegaard R.H."/>
            <person name="Michaelsen T.Y."/>
            <person name="Andersen M.H."/>
            <person name="Karst S.M."/>
            <person name="Dueholm M.S."/>
            <person name="Nielsen P.H."/>
            <person name="Albertsen M."/>
        </authorList>
    </citation>
    <scope>NUCLEOTIDE SEQUENCE [LARGE SCALE GENOMIC DNA]</scope>
    <source>
        <strain evidence="2">EsbW_18-Q3-R4-48_BATAC.463</strain>
    </source>
</reference>
<sequence>MRVLAAIWAITLSTPLWADPCDELPKPSVTIKRIEEKIAFNTQYSYKSLTNMGAALARPGKQVLGLTRGNASVSFSMNTPAFIDRTGHWECSSPQITVTYGLSPITVYVAKEFPEGSCAYKEIYEHEMRHVKAYQTHIADIEKLLADALNARFATGSPWRGPVGQTRARLQQEMTERWTSFVQREFNRVEEAQARIDSPEEYERVANACDGEIKKRTR</sequence>
<keyword evidence="1" id="KW-0732">Signal</keyword>
<proteinExistence type="predicted"/>
<dbReference type="AlphaFoldDB" id="A0A935K1M5"/>
<evidence type="ECO:0000313" key="3">
    <source>
        <dbReference type="Proteomes" id="UP000739411"/>
    </source>
</evidence>
<protein>
    <recommendedName>
        <fullName evidence="4">DUF922 domain-containing protein</fullName>
    </recommendedName>
</protein>
<feature type="signal peptide" evidence="1">
    <location>
        <begin position="1"/>
        <end position="18"/>
    </location>
</feature>
<evidence type="ECO:0008006" key="4">
    <source>
        <dbReference type="Google" id="ProtNLM"/>
    </source>
</evidence>
<comment type="caution">
    <text evidence="2">The sequence shown here is derived from an EMBL/GenBank/DDBJ whole genome shotgun (WGS) entry which is preliminary data.</text>
</comment>
<accession>A0A935K1M5</accession>
<gene>
    <name evidence="2" type="ORF">IPJ38_22610</name>
</gene>
<feature type="chain" id="PRO_5036713523" description="DUF922 domain-containing protein" evidence="1">
    <location>
        <begin position="19"/>
        <end position="218"/>
    </location>
</feature>